<keyword evidence="10" id="KW-0238">DNA-binding</keyword>
<accession>X7YNT9</accession>
<evidence type="ECO:0000256" key="3">
    <source>
        <dbReference type="ARBA" id="ARBA00022679"/>
    </source>
</evidence>
<evidence type="ECO:0000256" key="5">
    <source>
        <dbReference type="ARBA" id="ARBA00022705"/>
    </source>
</evidence>
<dbReference type="SUPFAM" id="SSF56672">
    <property type="entry name" value="DNA/RNA polymerases"/>
    <property type="match status" value="1"/>
</dbReference>
<keyword evidence="7" id="KW-0227">DNA damage</keyword>
<evidence type="ECO:0000256" key="10">
    <source>
        <dbReference type="ARBA" id="ARBA00023125"/>
    </source>
</evidence>
<dbReference type="InterPro" id="IPR024728">
    <property type="entry name" value="PolY_HhH_motif"/>
</dbReference>
<evidence type="ECO:0000256" key="7">
    <source>
        <dbReference type="ARBA" id="ARBA00022763"/>
    </source>
</evidence>
<keyword evidence="6" id="KW-0479">Metal-binding</keyword>
<dbReference type="FunFam" id="1.10.150.20:FF:000068">
    <property type="entry name" value="DNA polymerase IV"/>
    <property type="match status" value="1"/>
</dbReference>
<keyword evidence="5" id="KW-0235">DNA replication</keyword>
<dbReference type="GO" id="GO:0003887">
    <property type="term" value="F:DNA-directed DNA polymerase activity"/>
    <property type="evidence" value="ECO:0007669"/>
    <property type="project" value="UniProtKB-KW"/>
</dbReference>
<evidence type="ECO:0000256" key="11">
    <source>
        <dbReference type="ARBA" id="ARBA00023204"/>
    </source>
</evidence>
<reference evidence="13" key="1">
    <citation type="submission" date="2014-01" db="EMBL/GenBank/DDBJ databases">
        <authorList>
            <person name="Brown-Elliot B."/>
            <person name="Wallace R."/>
            <person name="Lenaerts A."/>
            <person name="Ordway D."/>
            <person name="DeGroote M.A."/>
            <person name="Parker T."/>
            <person name="Sizemore C."/>
            <person name="Tallon L.J."/>
            <person name="Sadzewicz L.K."/>
            <person name="Sengamalay N."/>
            <person name="Fraser C.M."/>
            <person name="Hine E."/>
            <person name="Shefchek K.A."/>
            <person name="Das S.P."/>
            <person name="Tettelin H."/>
        </authorList>
    </citation>
    <scope>NUCLEOTIDE SEQUENCE [LARGE SCALE GENOMIC DNA]</scope>
    <source>
        <strain evidence="13">4042</strain>
    </source>
</reference>
<dbReference type="EMBL" id="JAOB01000090">
    <property type="protein sequence ID" value="EUA08852.1"/>
    <property type="molecule type" value="Genomic_DNA"/>
</dbReference>
<comment type="caution">
    <text evidence="13">The sequence shown here is derived from an EMBL/GenBank/DDBJ whole genome shotgun (WGS) entry which is preliminary data.</text>
</comment>
<evidence type="ECO:0000256" key="4">
    <source>
        <dbReference type="ARBA" id="ARBA00022695"/>
    </source>
</evidence>
<evidence type="ECO:0000313" key="13">
    <source>
        <dbReference type="EMBL" id="EUA08852.1"/>
    </source>
</evidence>
<dbReference type="AlphaFoldDB" id="X7YNT9"/>
<feature type="compositionally biased region" description="Low complexity" evidence="12">
    <location>
        <begin position="76"/>
        <end position="85"/>
    </location>
</feature>
<evidence type="ECO:0000256" key="12">
    <source>
        <dbReference type="SAM" id="MobiDB-lite"/>
    </source>
</evidence>
<feature type="region of interest" description="Disordered" evidence="12">
    <location>
        <begin position="57"/>
        <end position="93"/>
    </location>
</feature>
<dbReference type="Gene3D" id="1.10.150.20">
    <property type="entry name" value="5' to 3' exonuclease, C-terminal subdomain"/>
    <property type="match status" value="1"/>
</dbReference>
<gene>
    <name evidence="13" type="ORF">I553_9909</name>
</gene>
<sequence>MRVIRRADERALLAGLPVRRLWGIGPVAEEKLHRLGIETIGQLAALTEAEVANILGRQSGPRCTGWPAASTTARWPNAPKPSRSAPSPPSRPT</sequence>
<dbReference type="Pfam" id="PF11798">
    <property type="entry name" value="IMS_HHH"/>
    <property type="match status" value="1"/>
</dbReference>
<proteinExistence type="predicted"/>
<evidence type="ECO:0000256" key="9">
    <source>
        <dbReference type="ARBA" id="ARBA00022932"/>
    </source>
</evidence>
<evidence type="ECO:0000256" key="1">
    <source>
        <dbReference type="ARBA" id="ARBA00022457"/>
    </source>
</evidence>
<keyword evidence="2" id="KW-0963">Cytoplasm</keyword>
<dbReference type="GO" id="GO:0006281">
    <property type="term" value="P:DNA repair"/>
    <property type="evidence" value="ECO:0007669"/>
    <property type="project" value="UniProtKB-KW"/>
</dbReference>
<keyword evidence="1" id="KW-0515">Mutator protein</keyword>
<keyword evidence="11" id="KW-0234">DNA repair</keyword>
<dbReference type="GO" id="GO:0046872">
    <property type="term" value="F:metal ion binding"/>
    <property type="evidence" value="ECO:0007669"/>
    <property type="project" value="UniProtKB-KW"/>
</dbReference>
<keyword evidence="4" id="KW-0548">Nucleotidyltransferase</keyword>
<organism evidence="13">
    <name type="scientific">Mycobacterium xenopi 4042</name>
    <dbReference type="NCBI Taxonomy" id="1299334"/>
    <lineage>
        <taxon>Bacteria</taxon>
        <taxon>Bacillati</taxon>
        <taxon>Actinomycetota</taxon>
        <taxon>Actinomycetes</taxon>
        <taxon>Mycobacteriales</taxon>
        <taxon>Mycobacteriaceae</taxon>
        <taxon>Mycobacterium</taxon>
    </lineage>
</organism>
<keyword evidence="9" id="KW-0239">DNA-directed DNA polymerase</keyword>
<keyword evidence="3" id="KW-0808">Transferase</keyword>
<dbReference type="InterPro" id="IPR043502">
    <property type="entry name" value="DNA/RNA_pol_sf"/>
</dbReference>
<evidence type="ECO:0000256" key="2">
    <source>
        <dbReference type="ARBA" id="ARBA00022490"/>
    </source>
</evidence>
<dbReference type="GO" id="GO:0003677">
    <property type="term" value="F:DNA binding"/>
    <property type="evidence" value="ECO:0007669"/>
    <property type="project" value="UniProtKB-KW"/>
</dbReference>
<evidence type="ECO:0000256" key="8">
    <source>
        <dbReference type="ARBA" id="ARBA00022842"/>
    </source>
</evidence>
<dbReference type="PATRIC" id="fig|1299334.3.peg.9400"/>
<dbReference type="GO" id="GO:0006260">
    <property type="term" value="P:DNA replication"/>
    <property type="evidence" value="ECO:0007669"/>
    <property type="project" value="UniProtKB-KW"/>
</dbReference>
<protein>
    <submittedName>
        <fullName evidence="13">IMS HHH motif family protein</fullName>
    </submittedName>
</protein>
<keyword evidence="8" id="KW-0460">Magnesium</keyword>
<evidence type="ECO:0000256" key="6">
    <source>
        <dbReference type="ARBA" id="ARBA00022723"/>
    </source>
</evidence>
<name>X7YNT9_MYCXE</name>